<dbReference type="RefSeq" id="WP_072835552.1">
    <property type="nucleotide sequence ID" value="NZ_FQUU01000009.1"/>
</dbReference>
<feature type="domain" description="DinB-like" evidence="2">
    <location>
        <begin position="23"/>
        <end position="178"/>
    </location>
</feature>
<feature type="coiled-coil region" evidence="1">
    <location>
        <begin position="3"/>
        <end position="30"/>
    </location>
</feature>
<evidence type="ECO:0000256" key="1">
    <source>
        <dbReference type="SAM" id="Coils"/>
    </source>
</evidence>
<protein>
    <submittedName>
        <fullName evidence="3">DinB superfamily protein</fullName>
    </submittedName>
</protein>
<dbReference type="AlphaFoldDB" id="A0A1M5AXG4"/>
<dbReference type="EMBL" id="FQUU01000009">
    <property type="protein sequence ID" value="SHF34592.1"/>
    <property type="molecule type" value="Genomic_DNA"/>
</dbReference>
<dbReference type="Proteomes" id="UP000184048">
    <property type="component" value="Unassembled WGS sequence"/>
</dbReference>
<accession>A0A1M5AXG4</accession>
<dbReference type="InterPro" id="IPR034660">
    <property type="entry name" value="DinB/YfiT-like"/>
</dbReference>
<keyword evidence="1" id="KW-0175">Coiled coil</keyword>
<evidence type="ECO:0000259" key="2">
    <source>
        <dbReference type="Pfam" id="PF12867"/>
    </source>
</evidence>
<dbReference type="SUPFAM" id="SSF109854">
    <property type="entry name" value="DinB/YfiT-like putative metalloenzymes"/>
    <property type="match status" value="1"/>
</dbReference>
<dbReference type="OrthoDB" id="1524454at2"/>
<reference evidence="3 4" key="1">
    <citation type="submission" date="2016-11" db="EMBL/GenBank/DDBJ databases">
        <authorList>
            <person name="Jaros S."/>
            <person name="Januszkiewicz K."/>
            <person name="Wedrychowicz H."/>
        </authorList>
    </citation>
    <scope>NUCLEOTIDE SEQUENCE [LARGE SCALE GENOMIC DNA]</scope>
    <source>
        <strain evidence="3 4">DSM 18119</strain>
    </source>
</reference>
<keyword evidence="4" id="KW-1185">Reference proteome</keyword>
<dbReference type="STRING" id="1121884.SAMN02745131_02383"/>
<organism evidence="3 4">
    <name type="scientific">Flavisolibacter ginsengisoli DSM 18119</name>
    <dbReference type="NCBI Taxonomy" id="1121884"/>
    <lineage>
        <taxon>Bacteria</taxon>
        <taxon>Pseudomonadati</taxon>
        <taxon>Bacteroidota</taxon>
        <taxon>Chitinophagia</taxon>
        <taxon>Chitinophagales</taxon>
        <taxon>Chitinophagaceae</taxon>
        <taxon>Flavisolibacter</taxon>
    </lineage>
</organism>
<name>A0A1M5AXG4_9BACT</name>
<dbReference type="Pfam" id="PF12867">
    <property type="entry name" value="DinB_2"/>
    <property type="match status" value="1"/>
</dbReference>
<dbReference type="InterPro" id="IPR024775">
    <property type="entry name" value="DinB-like"/>
</dbReference>
<proteinExistence type="predicted"/>
<evidence type="ECO:0000313" key="4">
    <source>
        <dbReference type="Proteomes" id="UP000184048"/>
    </source>
</evidence>
<sequence>MKKFKTEELINQLEADVRQLMAAADHLQMADNVKLGYPPAEGKWSAAQALEHLNMYNRYYLPAIEKAMVHIPKEVNAWFVPGFFGNYFTNAMMPKNVYEVKNKMKTMKGYRPERGVSVEGVFKEFKEHQQKLLQLLEMARKRNLEQIRIPTTISKMIRLKLGDVFRFLVAHEQRHMIQARNAIKATGVSTDKFPVILEAARL</sequence>
<gene>
    <name evidence="3" type="ORF">SAMN02745131_02383</name>
</gene>
<dbReference type="Gene3D" id="1.20.120.450">
    <property type="entry name" value="dinb family like domain"/>
    <property type="match status" value="1"/>
</dbReference>
<evidence type="ECO:0000313" key="3">
    <source>
        <dbReference type="EMBL" id="SHF34592.1"/>
    </source>
</evidence>